<dbReference type="PANTHER" id="PTHR33495">
    <property type="entry name" value="ANTI-SIGMA FACTOR ANTAGONIST TM_1081-RELATED-RELATED"/>
    <property type="match status" value="1"/>
</dbReference>
<proteinExistence type="predicted"/>
<sequence>MITSRYPESALRGFTSHSGPCTVYCNGTQMRAHCRHDVTVVQVTGEIDATNIDRVYHYAHRFVGVAPGLILDLSEVDFMSAKGIFALYALTHECRTAGTDWIVVTSPAISRLLRIGDPSRVIPTTDSEHQALVAVSGHQQTSKSAS</sequence>
<accession>A0A7D6I7S7</accession>
<dbReference type="Gene3D" id="3.30.750.24">
    <property type="entry name" value="STAS domain"/>
    <property type="match status" value="1"/>
</dbReference>
<dbReference type="RefSeq" id="WP_180915255.1">
    <property type="nucleotide sequence ID" value="NZ_CP059165.1"/>
</dbReference>
<dbReference type="EMBL" id="CP059165">
    <property type="protein sequence ID" value="QLL06677.1"/>
    <property type="molecule type" value="Genomic_DNA"/>
</dbReference>
<reference evidence="3" key="3">
    <citation type="submission" date="2023-07" db="EMBL/GenBank/DDBJ databases">
        <title>Description of Mycobacterium gordonae subsp. intergordonae subsp.nov. and Mycobacterium gordonae subsp. gordonae subsp. nov.</title>
        <authorList>
            <person name="Huang H."/>
        </authorList>
    </citation>
    <scope>NUCLEOTIDE SEQUENCE [LARGE SCALE GENOMIC DNA]</scope>
    <source>
        <strain evidence="3">24</strain>
    </source>
</reference>
<protein>
    <submittedName>
        <fullName evidence="2">STAS domain-containing protein</fullName>
    </submittedName>
</protein>
<organism evidence="2 3">
    <name type="scientific">Mycobacterium vicinigordonae</name>
    <dbReference type="NCBI Taxonomy" id="1719132"/>
    <lineage>
        <taxon>Bacteria</taxon>
        <taxon>Bacillati</taxon>
        <taxon>Actinomycetota</taxon>
        <taxon>Actinomycetes</taxon>
        <taxon>Mycobacteriales</taxon>
        <taxon>Mycobacteriaceae</taxon>
        <taxon>Mycobacterium</taxon>
    </lineage>
</organism>
<name>A0A7D6I7S7_9MYCO</name>
<evidence type="ECO:0000313" key="2">
    <source>
        <dbReference type="EMBL" id="QLL06677.1"/>
    </source>
</evidence>
<dbReference type="InterPro" id="IPR002645">
    <property type="entry name" value="STAS_dom"/>
</dbReference>
<dbReference type="Pfam" id="PF01740">
    <property type="entry name" value="STAS"/>
    <property type="match status" value="1"/>
</dbReference>
<dbReference type="SUPFAM" id="SSF52091">
    <property type="entry name" value="SpoIIaa-like"/>
    <property type="match status" value="1"/>
</dbReference>
<evidence type="ECO:0000259" key="1">
    <source>
        <dbReference type="PROSITE" id="PS50801"/>
    </source>
</evidence>
<dbReference type="Proteomes" id="UP000510682">
    <property type="component" value="Chromosome"/>
</dbReference>
<keyword evidence="3" id="KW-1185">Reference proteome</keyword>
<dbReference type="PROSITE" id="PS50801">
    <property type="entry name" value="STAS"/>
    <property type="match status" value="1"/>
</dbReference>
<evidence type="ECO:0000313" key="3">
    <source>
        <dbReference type="Proteomes" id="UP000510682"/>
    </source>
</evidence>
<dbReference type="CDD" id="cd07043">
    <property type="entry name" value="STAS_anti-anti-sigma_factors"/>
    <property type="match status" value="1"/>
</dbReference>
<dbReference type="PANTHER" id="PTHR33495:SF2">
    <property type="entry name" value="ANTI-SIGMA FACTOR ANTAGONIST TM_1081-RELATED"/>
    <property type="match status" value="1"/>
</dbReference>
<reference evidence="2 3" key="2">
    <citation type="submission" date="2020-07" db="EMBL/GenBank/DDBJ databases">
        <authorList>
            <person name="Yu X."/>
        </authorList>
    </citation>
    <scope>NUCLEOTIDE SEQUENCE [LARGE SCALE GENOMIC DNA]</scope>
    <source>
        <strain evidence="3">24</strain>
    </source>
</reference>
<feature type="domain" description="STAS" evidence="1">
    <location>
        <begin position="28"/>
        <end position="115"/>
    </location>
</feature>
<dbReference type="InterPro" id="IPR036513">
    <property type="entry name" value="STAS_dom_sf"/>
</dbReference>
<dbReference type="GO" id="GO:0043856">
    <property type="term" value="F:anti-sigma factor antagonist activity"/>
    <property type="evidence" value="ECO:0007669"/>
    <property type="project" value="TreeGrafter"/>
</dbReference>
<reference evidence="3" key="1">
    <citation type="submission" date="2020-07" db="EMBL/GenBank/DDBJ databases">
        <title>Description of Mycobacterium gordonae subsp. intergordonae subsp.nov. and Mycobacterium gordonae subsp. gordonae subsp. nov.</title>
        <authorList>
            <person name="Yu X."/>
        </authorList>
    </citation>
    <scope>NUCLEOTIDE SEQUENCE [LARGE SCALE GENOMIC DNA]</scope>
    <source>
        <strain evidence="3">24</strain>
    </source>
</reference>
<dbReference type="AlphaFoldDB" id="A0A7D6I7S7"/>
<dbReference type="KEGG" id="mgor:H0P51_23660"/>
<gene>
    <name evidence="2" type="ORF">H0P51_23660</name>
</gene>